<organism evidence="1 2">
    <name type="scientific">Xylaria arbuscula</name>
    <dbReference type="NCBI Taxonomy" id="114810"/>
    <lineage>
        <taxon>Eukaryota</taxon>
        <taxon>Fungi</taxon>
        <taxon>Dikarya</taxon>
        <taxon>Ascomycota</taxon>
        <taxon>Pezizomycotina</taxon>
        <taxon>Sordariomycetes</taxon>
        <taxon>Xylariomycetidae</taxon>
        <taxon>Xylariales</taxon>
        <taxon>Xylariaceae</taxon>
        <taxon>Xylaria</taxon>
    </lineage>
</organism>
<accession>A0A9W8TG34</accession>
<keyword evidence="2" id="KW-1185">Reference proteome</keyword>
<proteinExistence type="predicted"/>
<dbReference type="EMBL" id="JANPWZ010003565">
    <property type="protein sequence ID" value="KAJ3552102.1"/>
    <property type="molecule type" value="Genomic_DNA"/>
</dbReference>
<comment type="caution">
    <text evidence="1">The sequence shown here is derived from an EMBL/GenBank/DDBJ whole genome shotgun (WGS) entry which is preliminary data.</text>
</comment>
<protein>
    <submittedName>
        <fullName evidence="1">Uncharacterized protein</fullName>
    </submittedName>
</protein>
<reference evidence="1" key="1">
    <citation type="submission" date="2022-07" db="EMBL/GenBank/DDBJ databases">
        <title>Genome Sequence of Xylaria arbuscula.</title>
        <authorList>
            <person name="Buettner E."/>
        </authorList>
    </citation>
    <scope>NUCLEOTIDE SEQUENCE</scope>
    <source>
        <strain evidence="1">VT107</strain>
    </source>
</reference>
<sequence length="210" mass="23771">MLCQICHKGLEGIHDPSKTNRLGLRSDVLSCDPFSQGDSNKDRPEPLELESYVFGHHKTLASFQHSIAQGCVMCNRFGPKDADIDYNELFERLGYFSVFTVSLSPGQSQLKMSVHYGNTIGSFVLIPYSENDPDIIQTLPASTKDKETWTTIQIWLNRCDEKHTFCQPSPNGTLPNWLLQLRNPLMPNASSLWRARPQNPTDQFEEADLP</sequence>
<name>A0A9W8TG34_9PEZI</name>
<dbReference type="AlphaFoldDB" id="A0A9W8TG34"/>
<evidence type="ECO:0000313" key="2">
    <source>
        <dbReference type="Proteomes" id="UP001148614"/>
    </source>
</evidence>
<gene>
    <name evidence="1" type="ORF">NPX13_g11196</name>
</gene>
<dbReference type="Proteomes" id="UP001148614">
    <property type="component" value="Unassembled WGS sequence"/>
</dbReference>
<evidence type="ECO:0000313" key="1">
    <source>
        <dbReference type="EMBL" id="KAJ3552102.1"/>
    </source>
</evidence>